<feature type="domain" description="Glutathione synthase substrate-binding" evidence="13">
    <location>
        <begin position="240"/>
        <end position="347"/>
    </location>
</feature>
<dbReference type="PANTHER" id="PTHR11130">
    <property type="entry name" value="GLUTATHIONE SYNTHETASE"/>
    <property type="match status" value="1"/>
</dbReference>
<evidence type="ECO:0000259" key="13">
    <source>
        <dbReference type="Pfam" id="PF03199"/>
    </source>
</evidence>
<keyword evidence="6 9" id="KW-0547">Nucleotide-binding</keyword>
<dbReference type="InterPro" id="IPR016185">
    <property type="entry name" value="PreATP-grasp_dom_sf"/>
</dbReference>
<protein>
    <recommendedName>
        <fullName evidence="9">Glutathione synthetase</fullName>
        <shortName evidence="9">GSH-S</shortName>
        <ecNumber evidence="9">6.3.2.3</ecNumber>
    </recommendedName>
</protein>
<evidence type="ECO:0000256" key="3">
    <source>
        <dbReference type="ARBA" id="ARBA00022598"/>
    </source>
</evidence>
<sequence length="560" mass="61389">MASSSIPFNFAEWPPSLSPEQQTTLVQKATTRALATGLLYLPPGYPLESPPPQAAIHAPLSLFPAPFSRESFEFAQEIQSLYNVLYSHIAMDTEFLDEIMGAEKGVGRVDDFIGELWKGWKVLRDSNSVPQPLHLGLFRSDYLYHVPPEGEAFFKQVEFNTISRSFTGKHRPSVVIPALFKQACIRIPRHLMLSTSYFNSSPHLKLENLPKNDTIAGLAKGIAAGHAAYVSHGGSPSSKILFVVQAGERNVFDQRWLEYELLEKHSIHSIRQTFEELITSSSVDTSASSSLKITPMDSPNESIEISVVYYRAGYMPHEYPSQEYYSTRFKLESSRAIKCPTIPLQLAGGKKVQEVLGRKGLVERFLPGVPQSQVDRLRKTFMDMWGLDEDSPGAVGDVTSTSTTDSASPSPSAPPPTSSESFGTQRARAEHATLVLKPQREGGGNNVYKSDIPAFLDGLPAHEREAWIAMRLIEVPQGLGGWLVRAGSLDYGGSSDKSRAERAVKAEVVSELGIFGWALFGAGKVQGEEEVGWLVRTKGKDSNEGGVATGFSVLDSVLLV</sequence>
<evidence type="ECO:0000256" key="4">
    <source>
        <dbReference type="ARBA" id="ARBA00022684"/>
    </source>
</evidence>
<dbReference type="PIRSF" id="PIRSF001558">
    <property type="entry name" value="GSHase"/>
    <property type="match status" value="1"/>
</dbReference>
<dbReference type="EMBL" id="JAACJK010000172">
    <property type="protein sequence ID" value="KAF5319943.1"/>
    <property type="molecule type" value="Genomic_DNA"/>
</dbReference>
<proteinExistence type="inferred from homology"/>
<dbReference type="Gene3D" id="3.30.1490.50">
    <property type="match status" value="1"/>
</dbReference>
<name>A0A8H5BCI7_9AGAR</name>
<dbReference type="InterPro" id="IPR005615">
    <property type="entry name" value="Glutathione_synthase"/>
</dbReference>
<feature type="region of interest" description="Disordered" evidence="12">
    <location>
        <begin position="389"/>
        <end position="427"/>
    </location>
</feature>
<dbReference type="InterPro" id="IPR037013">
    <property type="entry name" value="GSH-S_sub-bd_sf"/>
</dbReference>
<dbReference type="AlphaFoldDB" id="A0A8H5BCI7"/>
<dbReference type="Pfam" id="PF03199">
    <property type="entry name" value="GSH_synthase"/>
    <property type="match status" value="1"/>
</dbReference>
<evidence type="ECO:0000256" key="9">
    <source>
        <dbReference type="PIRNR" id="PIRNR001558"/>
    </source>
</evidence>
<evidence type="ECO:0000256" key="12">
    <source>
        <dbReference type="SAM" id="MobiDB-lite"/>
    </source>
</evidence>
<dbReference type="GO" id="GO:0043295">
    <property type="term" value="F:glutathione binding"/>
    <property type="evidence" value="ECO:0007669"/>
    <property type="project" value="UniProtKB-UniRule"/>
</dbReference>
<evidence type="ECO:0000313" key="14">
    <source>
        <dbReference type="EMBL" id="KAF5319943.1"/>
    </source>
</evidence>
<gene>
    <name evidence="14" type="ORF">D9611_011059</name>
</gene>
<dbReference type="PANTHER" id="PTHR11130:SF0">
    <property type="entry name" value="GLUTATHIONE SYNTHETASE"/>
    <property type="match status" value="1"/>
</dbReference>
<evidence type="ECO:0000256" key="11">
    <source>
        <dbReference type="PIRSR" id="PIRSR001558-2"/>
    </source>
</evidence>
<dbReference type="EC" id="6.3.2.3" evidence="9"/>
<comment type="catalytic activity">
    <reaction evidence="9">
        <text>gamma-L-glutamyl-L-cysteine + glycine + ATP = glutathione + ADP + phosphate + H(+)</text>
        <dbReference type="Rhea" id="RHEA:13557"/>
        <dbReference type="ChEBI" id="CHEBI:15378"/>
        <dbReference type="ChEBI" id="CHEBI:30616"/>
        <dbReference type="ChEBI" id="CHEBI:43474"/>
        <dbReference type="ChEBI" id="CHEBI:57305"/>
        <dbReference type="ChEBI" id="CHEBI:57925"/>
        <dbReference type="ChEBI" id="CHEBI:58173"/>
        <dbReference type="ChEBI" id="CHEBI:456216"/>
        <dbReference type="EC" id="6.3.2.3"/>
    </reaction>
</comment>
<keyword evidence="8 9" id="KW-0460">Magnesium</keyword>
<comment type="cofactor">
    <cofactor evidence="9 11">
        <name>Mg(2+)</name>
        <dbReference type="ChEBI" id="CHEBI:18420"/>
    </cofactor>
    <text evidence="9 11">Binds 1 Mg(2+) ion per subunit.</text>
</comment>
<dbReference type="Gene3D" id="3.30.1490.80">
    <property type="match status" value="1"/>
</dbReference>
<dbReference type="GO" id="GO:0005829">
    <property type="term" value="C:cytosol"/>
    <property type="evidence" value="ECO:0007669"/>
    <property type="project" value="TreeGrafter"/>
</dbReference>
<dbReference type="InterPro" id="IPR014049">
    <property type="entry name" value="Glutathione_synthase_N_euk"/>
</dbReference>
<feature type="binding site" evidence="10">
    <location>
        <position position="544"/>
    </location>
    <ligand>
        <name>ATP</name>
        <dbReference type="ChEBI" id="CHEBI:30616"/>
    </ligand>
</feature>
<keyword evidence="5 9" id="KW-0479">Metal-binding</keyword>
<keyword evidence="7 9" id="KW-0067">ATP-binding</keyword>
<evidence type="ECO:0000256" key="8">
    <source>
        <dbReference type="ARBA" id="ARBA00022842"/>
    </source>
</evidence>
<organism evidence="14 15">
    <name type="scientific">Ephemerocybe angulata</name>
    <dbReference type="NCBI Taxonomy" id="980116"/>
    <lineage>
        <taxon>Eukaryota</taxon>
        <taxon>Fungi</taxon>
        <taxon>Dikarya</taxon>
        <taxon>Basidiomycota</taxon>
        <taxon>Agaricomycotina</taxon>
        <taxon>Agaricomycetes</taxon>
        <taxon>Agaricomycetidae</taxon>
        <taxon>Agaricales</taxon>
        <taxon>Agaricineae</taxon>
        <taxon>Psathyrellaceae</taxon>
        <taxon>Ephemerocybe</taxon>
    </lineage>
</organism>
<feature type="binding site" evidence="10">
    <location>
        <position position="511"/>
    </location>
    <ligand>
        <name>ATP</name>
        <dbReference type="ChEBI" id="CHEBI:30616"/>
    </ligand>
</feature>
<comment type="caution">
    <text evidence="14">The sequence shown here is derived from an EMBL/GenBank/DDBJ whole genome shotgun (WGS) entry which is preliminary data.</text>
</comment>
<dbReference type="Gene3D" id="1.10.1080.10">
    <property type="entry name" value="Glutathione Synthetase, Chain A, domain 3"/>
    <property type="match status" value="1"/>
</dbReference>
<dbReference type="SUPFAM" id="SSF56059">
    <property type="entry name" value="Glutathione synthetase ATP-binding domain-like"/>
    <property type="match status" value="1"/>
</dbReference>
<accession>A0A8H5BCI7</accession>
<feature type="binding site" evidence="10">
    <location>
        <begin position="470"/>
        <end position="473"/>
    </location>
    <ligand>
        <name>ATP</name>
        <dbReference type="ChEBI" id="CHEBI:30616"/>
    </ligand>
</feature>
<evidence type="ECO:0000256" key="10">
    <source>
        <dbReference type="PIRSR" id="PIRSR001558-1"/>
    </source>
</evidence>
<keyword evidence="3 9" id="KW-0436">Ligase</keyword>
<evidence type="ECO:0000256" key="7">
    <source>
        <dbReference type="ARBA" id="ARBA00022840"/>
    </source>
</evidence>
<evidence type="ECO:0000313" key="15">
    <source>
        <dbReference type="Proteomes" id="UP000541558"/>
    </source>
</evidence>
<dbReference type="InterPro" id="IPR014042">
    <property type="entry name" value="Glutathione_synthase_a-hlx"/>
</dbReference>
<reference evidence="14 15" key="1">
    <citation type="journal article" date="2020" name="ISME J.">
        <title>Uncovering the hidden diversity of litter-decomposition mechanisms in mushroom-forming fungi.</title>
        <authorList>
            <person name="Floudas D."/>
            <person name="Bentzer J."/>
            <person name="Ahren D."/>
            <person name="Johansson T."/>
            <person name="Persson P."/>
            <person name="Tunlid A."/>
        </authorList>
    </citation>
    <scope>NUCLEOTIDE SEQUENCE [LARGE SCALE GENOMIC DNA]</scope>
    <source>
        <strain evidence="14 15">CBS 175.51</strain>
    </source>
</reference>
<feature type="binding site" evidence="10">
    <location>
        <position position="254"/>
    </location>
    <ligand>
        <name>substrate</name>
    </ligand>
</feature>
<feature type="binding site" evidence="11">
    <location>
        <position position="441"/>
    </location>
    <ligand>
        <name>Mg(2+)</name>
        <dbReference type="ChEBI" id="CHEBI:18420"/>
    </ligand>
</feature>
<feature type="binding site" evidence="10">
    <location>
        <position position="538"/>
    </location>
    <ligand>
        <name>ATP</name>
        <dbReference type="ChEBI" id="CHEBI:30616"/>
    </ligand>
</feature>
<feature type="binding site" evidence="10">
    <location>
        <position position="448"/>
    </location>
    <ligand>
        <name>ATP</name>
        <dbReference type="ChEBI" id="CHEBI:30616"/>
    </ligand>
</feature>
<dbReference type="SUPFAM" id="SSF52440">
    <property type="entry name" value="PreATP-grasp domain"/>
    <property type="match status" value="1"/>
</dbReference>
<comment type="similarity">
    <text evidence="2 9">Belongs to the eukaryotic GSH synthase family.</text>
</comment>
<dbReference type="GO" id="GO:0004363">
    <property type="term" value="F:glutathione synthase activity"/>
    <property type="evidence" value="ECO:0007669"/>
    <property type="project" value="UniProtKB-UniRule"/>
</dbReference>
<keyword evidence="15" id="KW-1185">Reference proteome</keyword>
<dbReference type="GO" id="GO:0000287">
    <property type="term" value="F:magnesium ion binding"/>
    <property type="evidence" value="ECO:0007669"/>
    <property type="project" value="UniProtKB-UniRule"/>
</dbReference>
<dbReference type="Gene3D" id="3.30.470.20">
    <property type="entry name" value="ATP-grasp fold, B domain"/>
    <property type="match status" value="1"/>
</dbReference>
<evidence type="ECO:0000256" key="5">
    <source>
        <dbReference type="ARBA" id="ARBA00022723"/>
    </source>
</evidence>
<dbReference type="OrthoDB" id="2020073at2759"/>
<feature type="binding site" evidence="10">
    <location>
        <position position="536"/>
    </location>
    <ligand>
        <name>substrate</name>
    </ligand>
</feature>
<feature type="binding site" evidence="10">
    <location>
        <begin position="437"/>
        <end position="446"/>
    </location>
    <ligand>
        <name>ATP</name>
        <dbReference type="ChEBI" id="CHEBI:30616"/>
    </ligand>
</feature>
<dbReference type="Gene3D" id="3.40.50.1760">
    <property type="entry name" value="Glutathione synthase, substrate-binding domain superfamily, eukaryotic"/>
    <property type="match status" value="1"/>
</dbReference>
<evidence type="ECO:0000256" key="2">
    <source>
        <dbReference type="ARBA" id="ARBA00010385"/>
    </source>
</evidence>
<dbReference type="InterPro" id="IPR014709">
    <property type="entry name" value="Glutathione_synthase_C_euk"/>
</dbReference>
<dbReference type="GO" id="GO:0005524">
    <property type="term" value="F:ATP binding"/>
    <property type="evidence" value="ECO:0007669"/>
    <property type="project" value="UniProtKB-UniRule"/>
</dbReference>
<comment type="pathway">
    <text evidence="1 9">Sulfur metabolism; glutathione biosynthesis; glutathione from L-cysteine and L-glutamate: step 2/2.</text>
</comment>
<dbReference type="InterPro" id="IPR004887">
    <property type="entry name" value="GSH_synth_subst-bd"/>
</dbReference>
<keyword evidence="4 9" id="KW-0317">Glutathione biosynthesis</keyword>
<dbReference type="Proteomes" id="UP000541558">
    <property type="component" value="Unassembled WGS sequence"/>
</dbReference>
<dbReference type="Pfam" id="PF03917">
    <property type="entry name" value="GSH_synth_ATP"/>
    <property type="match status" value="1"/>
</dbReference>
<dbReference type="UniPathway" id="UPA00142">
    <property type="reaction ID" value="UER00210"/>
</dbReference>
<feature type="binding site" evidence="10">
    <location>
        <position position="350"/>
    </location>
    <ligand>
        <name>ATP</name>
        <dbReference type="ChEBI" id="CHEBI:30616"/>
    </ligand>
</feature>
<evidence type="ECO:0000256" key="6">
    <source>
        <dbReference type="ARBA" id="ARBA00022741"/>
    </source>
</evidence>
<evidence type="ECO:0000256" key="1">
    <source>
        <dbReference type="ARBA" id="ARBA00004965"/>
    </source>
</evidence>
<feature type="compositionally biased region" description="Low complexity" evidence="12">
    <location>
        <begin position="399"/>
        <end position="410"/>
    </location>
</feature>